<dbReference type="GO" id="GO:0003677">
    <property type="term" value="F:DNA binding"/>
    <property type="evidence" value="ECO:0007669"/>
    <property type="project" value="InterPro"/>
</dbReference>
<dbReference type="AlphaFoldDB" id="A0A3A1WE70"/>
<dbReference type="InterPro" id="IPR001387">
    <property type="entry name" value="Cro/C1-type_HTH"/>
</dbReference>
<sequence>MSPDQCRAARALLDWTQAELGRYANMSPVTIRSFEKGERTPIANNLSAIRRTFENAGIEFIGGLRPGVRWAKPRDKEPDE</sequence>
<organism evidence="2 3">
    <name type="scientific">Aureimonas flava</name>
    <dbReference type="NCBI Taxonomy" id="2320271"/>
    <lineage>
        <taxon>Bacteria</taxon>
        <taxon>Pseudomonadati</taxon>
        <taxon>Pseudomonadota</taxon>
        <taxon>Alphaproteobacteria</taxon>
        <taxon>Hyphomicrobiales</taxon>
        <taxon>Aurantimonadaceae</taxon>
        <taxon>Aureimonas</taxon>
    </lineage>
</organism>
<feature type="domain" description="HTH cro/C1-type" evidence="1">
    <location>
        <begin position="7"/>
        <end position="60"/>
    </location>
</feature>
<keyword evidence="3" id="KW-1185">Reference proteome</keyword>
<dbReference type="Pfam" id="PF01381">
    <property type="entry name" value="HTH_3"/>
    <property type="match status" value="1"/>
</dbReference>
<dbReference type="OrthoDB" id="3782725at2"/>
<comment type="caution">
    <text evidence="2">The sequence shown here is derived from an EMBL/GenBank/DDBJ whole genome shotgun (WGS) entry which is preliminary data.</text>
</comment>
<dbReference type="SUPFAM" id="SSF47413">
    <property type="entry name" value="lambda repressor-like DNA-binding domains"/>
    <property type="match status" value="1"/>
</dbReference>
<dbReference type="Gene3D" id="1.10.260.40">
    <property type="entry name" value="lambda repressor-like DNA-binding domains"/>
    <property type="match status" value="1"/>
</dbReference>
<dbReference type="CDD" id="cd00093">
    <property type="entry name" value="HTH_XRE"/>
    <property type="match status" value="1"/>
</dbReference>
<evidence type="ECO:0000259" key="1">
    <source>
        <dbReference type="PROSITE" id="PS50943"/>
    </source>
</evidence>
<evidence type="ECO:0000313" key="2">
    <source>
        <dbReference type="EMBL" id="RIX97184.1"/>
    </source>
</evidence>
<protein>
    <submittedName>
        <fullName evidence="2">XRE family transcriptional regulator</fullName>
    </submittedName>
</protein>
<accession>A0A3A1WE70</accession>
<evidence type="ECO:0000313" key="3">
    <source>
        <dbReference type="Proteomes" id="UP000265750"/>
    </source>
</evidence>
<dbReference type="EMBL" id="QYRN01000017">
    <property type="protein sequence ID" value="RIX97184.1"/>
    <property type="molecule type" value="Genomic_DNA"/>
</dbReference>
<name>A0A3A1WE70_9HYPH</name>
<dbReference type="RefSeq" id="WP_119541689.1">
    <property type="nucleotide sequence ID" value="NZ_QYRN01000017.1"/>
</dbReference>
<dbReference type="PROSITE" id="PS50943">
    <property type="entry name" value="HTH_CROC1"/>
    <property type="match status" value="1"/>
</dbReference>
<proteinExistence type="predicted"/>
<dbReference type="Proteomes" id="UP000265750">
    <property type="component" value="Unassembled WGS sequence"/>
</dbReference>
<dbReference type="InterPro" id="IPR010982">
    <property type="entry name" value="Lambda_DNA-bd_dom_sf"/>
</dbReference>
<gene>
    <name evidence="2" type="ORF">D3218_19180</name>
</gene>
<reference evidence="3" key="1">
    <citation type="submission" date="2018-09" db="EMBL/GenBank/DDBJ databases">
        <authorList>
            <person name="Tuo L."/>
        </authorList>
    </citation>
    <scope>NUCLEOTIDE SEQUENCE [LARGE SCALE GENOMIC DNA]</scope>
    <source>
        <strain evidence="3">M2BS4Y-1</strain>
    </source>
</reference>